<keyword evidence="2" id="KW-1185">Reference proteome</keyword>
<name>A0ABW5CF57_9PROT</name>
<sequence length="528" mass="55856">MTVLLATQAGSHPADGWIALDGAAGADGPPLPDPGAALEAAFTASAPVWWELGRTLAAGRGAGLAHAPACVANASDLGQMLAWTQLIDQWAAERRRVLVLCRDPWLFRHFAARPGVEPVDRAPPLWPAALRLALRGLAARGRVAVRMALAAWRLRRQRRAAPTGGAHLLVYGHPASRPGHDAYFGDLMAELPELGRLLHVDCPPRRALALAADGRTRALHAWGAPWFALARLPWARWRPDLAPVAPGLRWLVRRAAALEGGTGQAAMILWQLHCQRRWLAAVRPRRLAWPWENHSWERALVRAARARGVATVGYQHSVIGRQMFNYAAHALADPAATLPDRVLCSGAATLEQLAGWGVARSRLAIGGALRFSAPLAVVRDAAAPVFVALPFDQAVAAEMVAAARAAAAQGWRFVVRDHPMTPFAFAESPGVTRAEGGLGAQAAVAAVVYAATTVGLEAILAGLPTLRFRPAGRVSLDILPDGIAVPVCDGTGLAAALAALAPPTAPPGREAVFAAIDPAPWRTLLAPD</sequence>
<dbReference type="Proteomes" id="UP001597296">
    <property type="component" value="Unassembled WGS sequence"/>
</dbReference>
<evidence type="ECO:0000313" key="2">
    <source>
        <dbReference type="Proteomes" id="UP001597296"/>
    </source>
</evidence>
<protein>
    <submittedName>
        <fullName evidence="1">Uncharacterized protein</fullName>
    </submittedName>
</protein>
<comment type="caution">
    <text evidence="1">The sequence shown here is derived from an EMBL/GenBank/DDBJ whole genome shotgun (WGS) entry which is preliminary data.</text>
</comment>
<proteinExistence type="predicted"/>
<organism evidence="1 2">
    <name type="scientific">Phaeospirillum tilakii</name>
    <dbReference type="NCBI Taxonomy" id="741673"/>
    <lineage>
        <taxon>Bacteria</taxon>
        <taxon>Pseudomonadati</taxon>
        <taxon>Pseudomonadota</taxon>
        <taxon>Alphaproteobacteria</taxon>
        <taxon>Rhodospirillales</taxon>
        <taxon>Rhodospirillaceae</taxon>
        <taxon>Phaeospirillum</taxon>
    </lineage>
</organism>
<reference evidence="2" key="1">
    <citation type="journal article" date="2019" name="Int. J. Syst. Evol. Microbiol.">
        <title>The Global Catalogue of Microorganisms (GCM) 10K type strain sequencing project: providing services to taxonomists for standard genome sequencing and annotation.</title>
        <authorList>
            <consortium name="The Broad Institute Genomics Platform"/>
            <consortium name="The Broad Institute Genome Sequencing Center for Infectious Disease"/>
            <person name="Wu L."/>
            <person name="Ma J."/>
        </authorList>
    </citation>
    <scope>NUCLEOTIDE SEQUENCE [LARGE SCALE GENOMIC DNA]</scope>
    <source>
        <strain evidence="2">KCTC 15012</strain>
    </source>
</reference>
<accession>A0ABW5CF57</accession>
<dbReference type="EMBL" id="JBHUIY010000049">
    <property type="protein sequence ID" value="MFD2235477.1"/>
    <property type="molecule type" value="Genomic_DNA"/>
</dbReference>
<gene>
    <name evidence="1" type="ORF">ACFSNB_16865</name>
</gene>
<dbReference type="RefSeq" id="WP_377318697.1">
    <property type="nucleotide sequence ID" value="NZ_JBHUIY010000049.1"/>
</dbReference>
<evidence type="ECO:0000313" key="1">
    <source>
        <dbReference type="EMBL" id="MFD2235477.1"/>
    </source>
</evidence>